<gene>
    <name evidence="2" type="ORF">J3U88_33625</name>
</gene>
<dbReference type="NCBIfam" id="TIGR03299">
    <property type="entry name" value="LGT_TIGR03299"/>
    <property type="match status" value="1"/>
</dbReference>
<reference evidence="2" key="1">
    <citation type="submission" date="2021-03" db="EMBL/GenBank/DDBJ databases">
        <authorList>
            <person name="Wang G."/>
        </authorList>
    </citation>
    <scope>NUCLEOTIDE SEQUENCE</scope>
    <source>
        <strain evidence="2">KCTC 12899</strain>
    </source>
</reference>
<dbReference type="InterPro" id="IPR017686">
    <property type="entry name" value="Phg/plasmid-like_prot"/>
</dbReference>
<keyword evidence="1" id="KW-0175">Coiled coil</keyword>
<dbReference type="AlphaFoldDB" id="A0A8J7QLN2"/>
<proteinExistence type="predicted"/>
<dbReference type="Pfam" id="PF06067">
    <property type="entry name" value="DUF932"/>
    <property type="match status" value="1"/>
</dbReference>
<protein>
    <submittedName>
        <fullName evidence="2">DUF932 domain-containing protein</fullName>
    </submittedName>
</protein>
<dbReference type="InterPro" id="IPR026325">
    <property type="entry name" value="DUF932"/>
</dbReference>
<organism evidence="2 3">
    <name type="scientific">Acanthopleuribacter pedis</name>
    <dbReference type="NCBI Taxonomy" id="442870"/>
    <lineage>
        <taxon>Bacteria</taxon>
        <taxon>Pseudomonadati</taxon>
        <taxon>Acidobacteriota</taxon>
        <taxon>Holophagae</taxon>
        <taxon>Acanthopleuribacterales</taxon>
        <taxon>Acanthopleuribacteraceae</taxon>
        <taxon>Acanthopleuribacter</taxon>
    </lineage>
</organism>
<keyword evidence="3" id="KW-1185">Reference proteome</keyword>
<comment type="caution">
    <text evidence="2">The sequence shown here is derived from an EMBL/GenBank/DDBJ whole genome shotgun (WGS) entry which is preliminary data.</text>
</comment>
<name>A0A8J7QLN2_9BACT</name>
<sequence length="365" mass="40791">MSHNLNISRIGQYAFASRKPAWHQLGQITGEFMTWADIAEKAQLDFKVEKHALLNPFTMQPDGFGVFRMDTRQCLGQVGERYEPIQHQRGFELLDQIIGFQNGAHYEAAGALGKGEKVWGLVDINRAIQIKGTDDKSENFLLFSTSHDGSASFSVRITSTRVVCQNTLNLALSQKTQRKFSVSHRKNAIARVDAAANTFQDVVSNIEQLEERLNFLATKRINKESFLSVIDRLFPSKEDQVRSSKAQNQVAELVRLFESNDNNAIPALRGTALNLLNATTEYCDHFRGTKTTGDMTQKMARSRSSMFGSGDQFKNHAMQVIMESAESLPLAYNNVGNSYSSPVAVMVKTTPKDNAIDRVLSMVEI</sequence>
<evidence type="ECO:0000313" key="2">
    <source>
        <dbReference type="EMBL" id="MBO1323456.1"/>
    </source>
</evidence>
<dbReference type="EMBL" id="JAFREP010000069">
    <property type="protein sequence ID" value="MBO1323456.1"/>
    <property type="molecule type" value="Genomic_DNA"/>
</dbReference>
<dbReference type="RefSeq" id="WP_207863609.1">
    <property type="nucleotide sequence ID" value="NZ_JAFREP010000069.1"/>
</dbReference>
<evidence type="ECO:0000256" key="1">
    <source>
        <dbReference type="SAM" id="Coils"/>
    </source>
</evidence>
<dbReference type="Proteomes" id="UP000664417">
    <property type="component" value="Unassembled WGS sequence"/>
</dbReference>
<accession>A0A8J7QLN2</accession>
<feature type="coiled-coil region" evidence="1">
    <location>
        <begin position="192"/>
        <end position="219"/>
    </location>
</feature>
<evidence type="ECO:0000313" key="3">
    <source>
        <dbReference type="Proteomes" id="UP000664417"/>
    </source>
</evidence>